<name>A0ABW1JJT0_9ACTN</name>
<organism evidence="1 2">
    <name type="scientific">Angustibacter luteus</name>
    <dbReference type="NCBI Taxonomy" id="658456"/>
    <lineage>
        <taxon>Bacteria</taxon>
        <taxon>Bacillati</taxon>
        <taxon>Actinomycetota</taxon>
        <taxon>Actinomycetes</taxon>
        <taxon>Kineosporiales</taxon>
        <taxon>Kineosporiaceae</taxon>
    </lineage>
</organism>
<reference evidence="2" key="1">
    <citation type="journal article" date="2019" name="Int. J. Syst. Evol. Microbiol.">
        <title>The Global Catalogue of Microorganisms (GCM) 10K type strain sequencing project: providing services to taxonomists for standard genome sequencing and annotation.</title>
        <authorList>
            <consortium name="The Broad Institute Genomics Platform"/>
            <consortium name="The Broad Institute Genome Sequencing Center for Infectious Disease"/>
            <person name="Wu L."/>
            <person name="Ma J."/>
        </authorList>
    </citation>
    <scope>NUCLEOTIDE SEQUENCE [LARGE SCALE GENOMIC DNA]</scope>
    <source>
        <strain evidence="2">KACC 14249</strain>
    </source>
</reference>
<dbReference type="Proteomes" id="UP001596189">
    <property type="component" value="Unassembled WGS sequence"/>
</dbReference>
<dbReference type="InterPro" id="IPR006944">
    <property type="entry name" value="Phage/GTA_portal"/>
</dbReference>
<comment type="caution">
    <text evidence="1">The sequence shown here is derived from an EMBL/GenBank/DDBJ whole genome shotgun (WGS) entry which is preliminary data.</text>
</comment>
<dbReference type="Gene3D" id="1.20.1270.210">
    <property type="match status" value="1"/>
</dbReference>
<sequence>MTLFRQRVANLDALSDAAGMPRRFGSRSGPRGASQADAMRHSAVWACRRLRANLVSSLPIDQFRMVDGIQVEIPNKPQVLTRPGALHIGGQRATISEWLYATQMELDGCGNTFGLVIERDGLGLPSRIDLFESSGVKVLIRKTGEVRYRVGNKEYSALDIWHERQYVVAGLPIGLSPLAYAAYTIGQYLSAQEFAMQWFDGGGKPAAKMKNTARVLTTEQALAVKSQHEATTTGGGVLVFGKDWEYDMIGADASATSFLETQRFSVADVCRFMDTPADMIDAGTSGSSVTYANIGQRMVSLLVTSIGPAVKRREDTLSTLTSQPRFVKLNTDALLRMDPYTQAQVLGLKVTNRALTPDEWRALDNRPPLTQDQIDTLAELFGRTPPPTAAQPAQGSSSS</sequence>
<accession>A0ABW1JJT0</accession>
<dbReference type="Pfam" id="PF04860">
    <property type="entry name" value="Phage_portal"/>
    <property type="match status" value="1"/>
</dbReference>
<evidence type="ECO:0000313" key="1">
    <source>
        <dbReference type="EMBL" id="MFC6009147.1"/>
    </source>
</evidence>
<keyword evidence="2" id="KW-1185">Reference proteome</keyword>
<gene>
    <name evidence="1" type="ORF">ACFQDO_18590</name>
</gene>
<protein>
    <submittedName>
        <fullName evidence="1">Phage portal protein</fullName>
    </submittedName>
</protein>
<proteinExistence type="predicted"/>
<dbReference type="EMBL" id="JBHSRD010000008">
    <property type="protein sequence ID" value="MFC6009147.1"/>
    <property type="molecule type" value="Genomic_DNA"/>
</dbReference>
<dbReference type="RefSeq" id="WP_345717673.1">
    <property type="nucleotide sequence ID" value="NZ_BAABFP010000007.1"/>
</dbReference>
<evidence type="ECO:0000313" key="2">
    <source>
        <dbReference type="Proteomes" id="UP001596189"/>
    </source>
</evidence>